<keyword evidence="3 9" id="KW-0479">Metal-binding</keyword>
<keyword evidence="5 9" id="KW-0411">Iron-sulfur</keyword>
<proteinExistence type="inferred from homology"/>
<evidence type="ECO:0000313" key="11">
    <source>
        <dbReference type="EMBL" id="RTR24438.1"/>
    </source>
</evidence>
<dbReference type="PANTHER" id="PTHR10293">
    <property type="entry name" value="GLUTAREDOXIN FAMILY MEMBER"/>
    <property type="match status" value="1"/>
</dbReference>
<dbReference type="InterPro" id="IPR036249">
    <property type="entry name" value="Thioredoxin-like_sf"/>
</dbReference>
<accession>A0A3S0I4P1</accession>
<dbReference type="AlphaFoldDB" id="A0A3S0I4P1"/>
<feature type="binding site" evidence="8">
    <location>
        <position position="24"/>
    </location>
    <ligand>
        <name>glutathione</name>
        <dbReference type="ChEBI" id="CHEBI:57925"/>
    </ligand>
</feature>
<feature type="binding site" evidence="8">
    <location>
        <begin position="86"/>
        <end position="87"/>
    </location>
    <ligand>
        <name>glutathione</name>
        <dbReference type="ChEBI" id="CHEBI:57925"/>
    </ligand>
</feature>
<dbReference type="InterPro" id="IPR002109">
    <property type="entry name" value="Glutaredoxin"/>
</dbReference>
<dbReference type="InterPro" id="IPR004480">
    <property type="entry name" value="Monothiol_GRX-rel"/>
</dbReference>
<reference evidence="11 12" key="1">
    <citation type="submission" date="2018-12" db="EMBL/GenBank/DDBJ databases">
        <authorList>
            <person name="Yang Y."/>
        </authorList>
    </citation>
    <scope>NUCLEOTIDE SEQUENCE [LARGE SCALE GENOMIC DNA]</scope>
    <source>
        <strain evidence="11 12">L-25-5w-1</strain>
    </source>
</reference>
<evidence type="ECO:0000256" key="5">
    <source>
        <dbReference type="ARBA" id="ARBA00023014"/>
    </source>
</evidence>
<feature type="domain" description="Glutaredoxin" evidence="10">
    <location>
        <begin position="19"/>
        <end position="83"/>
    </location>
</feature>
<dbReference type="NCBIfam" id="TIGR00365">
    <property type="entry name" value="Grx4 family monothiol glutaredoxin"/>
    <property type="match status" value="1"/>
</dbReference>
<evidence type="ECO:0000259" key="10">
    <source>
        <dbReference type="Pfam" id="PF00462"/>
    </source>
</evidence>
<name>A0A3S0I4P1_9PROT</name>
<keyword evidence="4 9" id="KW-0408">Iron</keyword>
<dbReference type="FunFam" id="3.40.30.10:FF:000005">
    <property type="entry name" value="Glutaredoxin 5"/>
    <property type="match status" value="1"/>
</dbReference>
<dbReference type="GO" id="GO:0046872">
    <property type="term" value="F:metal ion binding"/>
    <property type="evidence" value="ECO:0007669"/>
    <property type="project" value="UniProtKB-KW"/>
</dbReference>
<dbReference type="CDD" id="cd03028">
    <property type="entry name" value="GRX_PICOT_like"/>
    <property type="match status" value="1"/>
</dbReference>
<dbReference type="PROSITE" id="PS51354">
    <property type="entry name" value="GLUTAREDOXIN_2"/>
    <property type="match status" value="1"/>
</dbReference>
<evidence type="ECO:0000313" key="12">
    <source>
        <dbReference type="Proteomes" id="UP000277007"/>
    </source>
</evidence>
<sequence>MVDQNVVERIKQDLASSDVVLYMKGTPVFPQCGFSAAVVQVLSHVGVAFKGINILEDPGLRQGLKEFSNWPTFPQLYVKGELVGGCDIVREMYETGELQQLFTDNGVATGVNA</sequence>
<dbReference type="GO" id="GO:0051537">
    <property type="term" value="F:2 iron, 2 sulfur cluster binding"/>
    <property type="evidence" value="ECO:0007669"/>
    <property type="project" value="UniProtKB-KW"/>
</dbReference>
<dbReference type="InterPro" id="IPR014434">
    <property type="entry name" value="Monothiol_GRX"/>
</dbReference>
<organism evidence="11 12">
    <name type="scientific">Azospirillum griseum</name>
    <dbReference type="NCBI Taxonomy" id="2496639"/>
    <lineage>
        <taxon>Bacteria</taxon>
        <taxon>Pseudomonadati</taxon>
        <taxon>Pseudomonadota</taxon>
        <taxon>Alphaproteobacteria</taxon>
        <taxon>Rhodospirillales</taxon>
        <taxon>Azospirillaceae</taxon>
        <taxon>Azospirillum</taxon>
    </lineage>
</organism>
<dbReference type="RefSeq" id="WP_126611371.1">
    <property type="nucleotide sequence ID" value="NZ_JBHUCY010000008.1"/>
</dbReference>
<dbReference type="Proteomes" id="UP000277007">
    <property type="component" value="Unassembled WGS sequence"/>
</dbReference>
<feature type="binding site" evidence="8">
    <location>
        <position position="73"/>
    </location>
    <ligand>
        <name>glutathione</name>
        <dbReference type="ChEBI" id="CHEBI:57925"/>
    </ligand>
</feature>
<keyword evidence="6" id="KW-0676">Redox-active center</keyword>
<comment type="caution">
    <text evidence="11">The sequence shown here is derived from an EMBL/GenBank/DDBJ whole genome shotgun (WGS) entry which is preliminary data.</text>
</comment>
<dbReference type="Gene3D" id="3.40.30.10">
    <property type="entry name" value="Glutaredoxin"/>
    <property type="match status" value="1"/>
</dbReference>
<dbReference type="Pfam" id="PF00462">
    <property type="entry name" value="Glutaredoxin"/>
    <property type="match status" value="1"/>
</dbReference>
<dbReference type="PIRSF" id="PIRSF005894">
    <property type="entry name" value="Monothiol_GRX"/>
    <property type="match status" value="1"/>
</dbReference>
<dbReference type="InterPro" id="IPR033658">
    <property type="entry name" value="GRX_PICOT-like"/>
</dbReference>
<dbReference type="SUPFAM" id="SSF52833">
    <property type="entry name" value="Thioredoxin-like"/>
    <property type="match status" value="1"/>
</dbReference>
<evidence type="ECO:0000256" key="7">
    <source>
        <dbReference type="PIRNR" id="PIRNR005894"/>
    </source>
</evidence>
<gene>
    <name evidence="11" type="primary">grxD</name>
    <name evidence="11" type="ORF">EJ903_01345</name>
</gene>
<evidence type="ECO:0000256" key="6">
    <source>
        <dbReference type="ARBA" id="ARBA00023284"/>
    </source>
</evidence>
<feature type="binding site" evidence="9">
    <location>
        <position position="32"/>
    </location>
    <ligand>
        <name>[2Fe-2S] cluster</name>
        <dbReference type="ChEBI" id="CHEBI:190135"/>
        <note>ligand shared between dimeric partners</note>
    </ligand>
</feature>
<dbReference type="OrthoDB" id="9804115at2"/>
<evidence type="ECO:0000256" key="1">
    <source>
        <dbReference type="ARBA" id="ARBA00009630"/>
    </source>
</evidence>
<dbReference type="PANTHER" id="PTHR10293:SF72">
    <property type="entry name" value="MONOTHIOL GLUTAREDOXIN-S14, CHLOROPLASTIC"/>
    <property type="match status" value="1"/>
</dbReference>
<feature type="binding site" evidence="8">
    <location>
        <position position="61"/>
    </location>
    <ligand>
        <name>glutathione</name>
        <dbReference type="ChEBI" id="CHEBI:57925"/>
    </ligand>
</feature>
<dbReference type="GO" id="GO:0015036">
    <property type="term" value="F:disulfide oxidoreductase activity"/>
    <property type="evidence" value="ECO:0007669"/>
    <property type="project" value="InterPro"/>
</dbReference>
<dbReference type="EMBL" id="RXMA01000001">
    <property type="protein sequence ID" value="RTR24438.1"/>
    <property type="molecule type" value="Genomic_DNA"/>
</dbReference>
<evidence type="ECO:0000256" key="3">
    <source>
        <dbReference type="ARBA" id="ARBA00022723"/>
    </source>
</evidence>
<keyword evidence="12" id="KW-1185">Reference proteome</keyword>
<evidence type="ECO:0000256" key="9">
    <source>
        <dbReference type="PIRSR" id="PIRSR005894-2"/>
    </source>
</evidence>
<evidence type="ECO:0000256" key="8">
    <source>
        <dbReference type="PIRSR" id="PIRSR005894-1"/>
    </source>
</evidence>
<protein>
    <recommendedName>
        <fullName evidence="7">Glutaredoxin</fullName>
    </recommendedName>
</protein>
<evidence type="ECO:0000256" key="2">
    <source>
        <dbReference type="ARBA" id="ARBA00022714"/>
    </source>
</evidence>
<evidence type="ECO:0000256" key="4">
    <source>
        <dbReference type="ARBA" id="ARBA00023004"/>
    </source>
</evidence>
<comment type="similarity">
    <text evidence="1 7">Belongs to the glutaredoxin family. Monothiol subfamily.</text>
</comment>
<keyword evidence="2 9" id="KW-0001">2Fe-2S</keyword>